<feature type="signal peptide" evidence="1">
    <location>
        <begin position="1"/>
        <end position="24"/>
    </location>
</feature>
<keyword evidence="1" id="KW-0732">Signal</keyword>
<feature type="chain" id="PRO_5022923858" evidence="1">
    <location>
        <begin position="25"/>
        <end position="119"/>
    </location>
</feature>
<accession>A0A5E4PWR3</accession>
<sequence length="119" mass="14231">MLNVGLVLWCTLLLLFHLRNTLTGLTAREYKQKRKLNLTTLKENLRSVFGARWYFAIFWPLLSDLNNNRMTEVLKNIEDNVATLAESLWCVLWDWMWLLCNNSIVHRLYKRRPSHRAII</sequence>
<dbReference type="Proteomes" id="UP000324832">
    <property type="component" value="Unassembled WGS sequence"/>
</dbReference>
<protein>
    <submittedName>
        <fullName evidence="2">Uncharacterized protein</fullName>
    </submittedName>
</protein>
<dbReference type="EMBL" id="FZQP02000526">
    <property type="protein sequence ID" value="VVC89370.1"/>
    <property type="molecule type" value="Genomic_DNA"/>
</dbReference>
<evidence type="ECO:0000313" key="3">
    <source>
        <dbReference type="Proteomes" id="UP000324832"/>
    </source>
</evidence>
<evidence type="ECO:0000313" key="2">
    <source>
        <dbReference type="EMBL" id="VVC89370.1"/>
    </source>
</evidence>
<organism evidence="2 3">
    <name type="scientific">Leptidea sinapis</name>
    <dbReference type="NCBI Taxonomy" id="189913"/>
    <lineage>
        <taxon>Eukaryota</taxon>
        <taxon>Metazoa</taxon>
        <taxon>Ecdysozoa</taxon>
        <taxon>Arthropoda</taxon>
        <taxon>Hexapoda</taxon>
        <taxon>Insecta</taxon>
        <taxon>Pterygota</taxon>
        <taxon>Neoptera</taxon>
        <taxon>Endopterygota</taxon>
        <taxon>Lepidoptera</taxon>
        <taxon>Glossata</taxon>
        <taxon>Ditrysia</taxon>
        <taxon>Papilionoidea</taxon>
        <taxon>Pieridae</taxon>
        <taxon>Dismorphiinae</taxon>
        <taxon>Leptidea</taxon>
    </lineage>
</organism>
<keyword evidence="3" id="KW-1185">Reference proteome</keyword>
<dbReference type="AlphaFoldDB" id="A0A5E4PWR3"/>
<reference evidence="2 3" key="1">
    <citation type="submission" date="2017-07" db="EMBL/GenBank/DDBJ databases">
        <authorList>
            <person name="Talla V."/>
            <person name="Backstrom N."/>
        </authorList>
    </citation>
    <scope>NUCLEOTIDE SEQUENCE [LARGE SCALE GENOMIC DNA]</scope>
</reference>
<gene>
    <name evidence="2" type="ORF">LSINAPIS_LOCUS2507</name>
</gene>
<evidence type="ECO:0000256" key="1">
    <source>
        <dbReference type="SAM" id="SignalP"/>
    </source>
</evidence>
<name>A0A5E4PWR3_9NEOP</name>
<proteinExistence type="predicted"/>